<evidence type="ECO:0000313" key="4">
    <source>
        <dbReference type="EMBL" id="UNK45248.1"/>
    </source>
</evidence>
<keyword evidence="5" id="KW-1185">Reference proteome</keyword>
<feature type="domain" description="Anti-sigma K factor RskA C-terminal" evidence="3">
    <location>
        <begin position="117"/>
        <end position="234"/>
    </location>
</feature>
<accession>A0ABY3W9J8</accession>
<feature type="region of interest" description="Disordered" evidence="1">
    <location>
        <begin position="78"/>
        <end position="109"/>
    </location>
</feature>
<dbReference type="InterPro" id="IPR018764">
    <property type="entry name" value="RskA_C"/>
</dbReference>
<dbReference type="RefSeq" id="WP_241913514.1">
    <property type="nucleotide sequence ID" value="NZ_CP093326.1"/>
</dbReference>
<evidence type="ECO:0000313" key="5">
    <source>
        <dbReference type="Proteomes" id="UP000829069"/>
    </source>
</evidence>
<dbReference type="Proteomes" id="UP000829069">
    <property type="component" value="Chromosome"/>
</dbReference>
<protein>
    <submittedName>
        <fullName evidence="4">Anti-sigma factor</fullName>
    </submittedName>
</protein>
<gene>
    <name evidence="4" type="ORF">MNQ99_15085</name>
</gene>
<keyword evidence="2" id="KW-1133">Transmembrane helix</keyword>
<reference evidence="4 5" key="1">
    <citation type="submission" date="2022-03" db="EMBL/GenBank/DDBJ databases">
        <title>Isotopic signatures of nitrous oxide derived from detoxification processes.</title>
        <authorList>
            <person name="Behrendt U."/>
            <person name="Buchen C."/>
            <person name="Well R."/>
            <person name="Ulrich A."/>
            <person name="Rohe L."/>
            <person name="Kolb S."/>
            <person name="Schloter M."/>
            <person name="Horn M.A."/>
            <person name="Augustin J."/>
        </authorList>
    </citation>
    <scope>NUCLEOTIDE SEQUENCE [LARGE SCALE GENOMIC DNA]</scope>
    <source>
        <strain evidence="4 5">S4-C24</strain>
    </source>
</reference>
<sequence>MQHLDPELISLLALDDTVGDRSDRDHLRTCSQCADEYQACRRAVNAAKADPNPQLESPGPHVWQAIHRELGLSPELAEDPLRANSGPAPVRSLPSKQTSAGRPPSRKRPARNLPAWLAAAAAVVLLAAIGVSWIVNRNVATLAQADLQPLEQYAATGTARVVETNGIRELEIRLSANEARGYQEVWLIKPDLSGLVSLGVLDSDRGRFPIPQGLDLSQFPIVDVSDEPLDGNPAHSSVSIVRGSLGT</sequence>
<evidence type="ECO:0000256" key="1">
    <source>
        <dbReference type="SAM" id="MobiDB-lite"/>
    </source>
</evidence>
<organism evidence="4 5">
    <name type="scientific">Arthrobacter sulfonylureivorans</name>
    <dbReference type="NCBI Taxonomy" id="2486855"/>
    <lineage>
        <taxon>Bacteria</taxon>
        <taxon>Bacillati</taxon>
        <taxon>Actinomycetota</taxon>
        <taxon>Actinomycetes</taxon>
        <taxon>Micrococcales</taxon>
        <taxon>Micrococcaceae</taxon>
        <taxon>Arthrobacter</taxon>
    </lineage>
</organism>
<keyword evidence="2" id="KW-0472">Membrane</keyword>
<dbReference type="Pfam" id="PF10099">
    <property type="entry name" value="RskA_C"/>
    <property type="match status" value="1"/>
</dbReference>
<evidence type="ECO:0000256" key="2">
    <source>
        <dbReference type="SAM" id="Phobius"/>
    </source>
</evidence>
<keyword evidence="2" id="KW-0812">Transmembrane</keyword>
<evidence type="ECO:0000259" key="3">
    <source>
        <dbReference type="Pfam" id="PF10099"/>
    </source>
</evidence>
<name>A0ABY3W9J8_9MICC</name>
<proteinExistence type="predicted"/>
<feature type="transmembrane region" description="Helical" evidence="2">
    <location>
        <begin position="115"/>
        <end position="135"/>
    </location>
</feature>
<dbReference type="EMBL" id="CP093326">
    <property type="protein sequence ID" value="UNK45248.1"/>
    <property type="molecule type" value="Genomic_DNA"/>
</dbReference>